<evidence type="ECO:0000259" key="7">
    <source>
        <dbReference type="Pfam" id="PF04116"/>
    </source>
</evidence>
<dbReference type="GO" id="GO:0012505">
    <property type="term" value="C:endomembrane system"/>
    <property type="evidence" value="ECO:0007669"/>
    <property type="project" value="UniProtKB-SubCell"/>
</dbReference>
<evidence type="ECO:0000256" key="5">
    <source>
        <dbReference type="ARBA" id="ARBA00023136"/>
    </source>
</evidence>
<protein>
    <submittedName>
        <fullName evidence="8">Sterol desaturase family protein</fullName>
    </submittedName>
</protein>
<gene>
    <name evidence="8" type="ORF">E4635_13595</name>
</gene>
<keyword evidence="4" id="KW-0560">Oxidoreductase</keyword>
<comment type="subcellular location">
    <subcellularLocation>
        <location evidence="1">Endomembrane system</location>
        <topology evidence="1">Multi-pass membrane protein</topology>
    </subcellularLocation>
</comment>
<dbReference type="OrthoDB" id="9770329at2"/>
<keyword evidence="3 6" id="KW-1133">Transmembrane helix</keyword>
<evidence type="ECO:0000256" key="3">
    <source>
        <dbReference type="ARBA" id="ARBA00022989"/>
    </source>
</evidence>
<reference evidence="8 9" key="1">
    <citation type="submission" date="2019-04" db="EMBL/GenBank/DDBJ databases">
        <title>Flavobacterium sp. strain DS2-A Genome sequencing and assembly.</title>
        <authorList>
            <person name="Kim I."/>
        </authorList>
    </citation>
    <scope>NUCLEOTIDE SEQUENCE [LARGE SCALE GENOMIC DNA]</scope>
    <source>
        <strain evidence="8 9">DS2-A</strain>
    </source>
</reference>
<evidence type="ECO:0000256" key="4">
    <source>
        <dbReference type="ARBA" id="ARBA00023002"/>
    </source>
</evidence>
<proteinExistence type="predicted"/>
<dbReference type="GO" id="GO:0016020">
    <property type="term" value="C:membrane"/>
    <property type="evidence" value="ECO:0007669"/>
    <property type="project" value="GOC"/>
</dbReference>
<evidence type="ECO:0000313" key="9">
    <source>
        <dbReference type="Proteomes" id="UP000297407"/>
    </source>
</evidence>
<dbReference type="Pfam" id="PF04116">
    <property type="entry name" value="FA_hydroxylase"/>
    <property type="match status" value="1"/>
</dbReference>
<dbReference type="AlphaFoldDB" id="A0A4Z0L4C1"/>
<feature type="transmembrane region" description="Helical" evidence="6">
    <location>
        <begin position="91"/>
        <end position="113"/>
    </location>
</feature>
<evidence type="ECO:0000313" key="8">
    <source>
        <dbReference type="EMBL" id="TGD57193.1"/>
    </source>
</evidence>
<keyword evidence="2 6" id="KW-0812">Transmembrane</keyword>
<evidence type="ECO:0000256" key="1">
    <source>
        <dbReference type="ARBA" id="ARBA00004127"/>
    </source>
</evidence>
<dbReference type="GO" id="GO:0008610">
    <property type="term" value="P:lipid biosynthetic process"/>
    <property type="evidence" value="ECO:0007669"/>
    <property type="project" value="InterPro"/>
</dbReference>
<feature type="domain" description="Fatty acid hydroxylase" evidence="7">
    <location>
        <begin position="96"/>
        <end position="233"/>
    </location>
</feature>
<dbReference type="InterPro" id="IPR051689">
    <property type="entry name" value="Sterol_desaturase/TMEM195"/>
</dbReference>
<comment type="caution">
    <text evidence="8">The sequence shown here is derived from an EMBL/GenBank/DDBJ whole genome shotgun (WGS) entry which is preliminary data.</text>
</comment>
<dbReference type="Proteomes" id="UP000297407">
    <property type="component" value="Unassembled WGS sequence"/>
</dbReference>
<feature type="transmembrane region" description="Helical" evidence="6">
    <location>
        <begin position="17"/>
        <end position="37"/>
    </location>
</feature>
<evidence type="ECO:0000256" key="2">
    <source>
        <dbReference type="ARBA" id="ARBA00022692"/>
    </source>
</evidence>
<dbReference type="GO" id="GO:0006643">
    <property type="term" value="P:membrane lipid metabolic process"/>
    <property type="evidence" value="ECO:0007669"/>
    <property type="project" value="TreeGrafter"/>
</dbReference>
<keyword evidence="9" id="KW-1185">Reference proteome</keyword>
<dbReference type="EMBL" id="SRLH01000007">
    <property type="protein sequence ID" value="TGD57193.1"/>
    <property type="molecule type" value="Genomic_DNA"/>
</dbReference>
<keyword evidence="5 6" id="KW-0472">Membrane</keyword>
<dbReference type="PANTHER" id="PTHR21624:SF3">
    <property type="entry name" value="FATTY ACID HYDROXYLASE DOMAIN-CONTAINING PROTEIN"/>
    <property type="match status" value="1"/>
</dbReference>
<evidence type="ECO:0000256" key="6">
    <source>
        <dbReference type="SAM" id="Phobius"/>
    </source>
</evidence>
<dbReference type="PANTHER" id="PTHR21624">
    <property type="entry name" value="STEROL DESATURASE-RELATED PROTEIN"/>
    <property type="match status" value="1"/>
</dbReference>
<accession>A0A4Z0L4C1</accession>
<sequence length="278" mass="32475">MDEIIAYFQTIPSSHRSLLLIGGITFFWLLENGFPLFRFSYRKWHHAGINFFFTVTTILINFSLAFLVYRGSVWVTEHHFGLLYWLSVRPLWLQAVAGLLLMDLIGAYLAHYVQHKTKALWRFHLIHHTDTWIDTTSANRHHPGESVIRFIFTLLAVIIVGAPMWLFFLYQSVSVFLSQFNHANISLPKKLDTAISYFIVSPDMHKVHHHYVLPYTDSNYGNIFSIWDRLFGTFLVLPAHQIVYGVDTHMRPEEHNRLSELLKIPLEGYRALTTESKN</sequence>
<dbReference type="GO" id="GO:0050479">
    <property type="term" value="F:glyceryl-ether monooxygenase activity"/>
    <property type="evidence" value="ECO:0007669"/>
    <property type="project" value="TreeGrafter"/>
</dbReference>
<dbReference type="RefSeq" id="WP_135527239.1">
    <property type="nucleotide sequence ID" value="NZ_SRLH01000007.1"/>
</dbReference>
<dbReference type="GO" id="GO:0005506">
    <property type="term" value="F:iron ion binding"/>
    <property type="evidence" value="ECO:0007669"/>
    <property type="project" value="InterPro"/>
</dbReference>
<dbReference type="InterPro" id="IPR006694">
    <property type="entry name" value="Fatty_acid_hydroxylase"/>
</dbReference>
<name>A0A4Z0L4C1_9FLAO</name>
<feature type="transmembrane region" description="Helical" evidence="6">
    <location>
        <begin position="49"/>
        <end position="71"/>
    </location>
</feature>
<feature type="transmembrane region" description="Helical" evidence="6">
    <location>
        <begin position="147"/>
        <end position="170"/>
    </location>
</feature>
<organism evidence="8 9">
    <name type="scientific">Flavobacterium humi</name>
    <dbReference type="NCBI Taxonomy" id="2562683"/>
    <lineage>
        <taxon>Bacteria</taxon>
        <taxon>Pseudomonadati</taxon>
        <taxon>Bacteroidota</taxon>
        <taxon>Flavobacteriia</taxon>
        <taxon>Flavobacteriales</taxon>
        <taxon>Flavobacteriaceae</taxon>
        <taxon>Flavobacterium</taxon>
    </lineage>
</organism>